<gene>
    <name evidence="2" type="ORF">E5987_10375</name>
</gene>
<dbReference type="RefSeq" id="WP_160336014.1">
    <property type="nucleotide sequence ID" value="NZ_WSRP01000037.1"/>
</dbReference>
<evidence type="ECO:0000313" key="3">
    <source>
        <dbReference type="Proteomes" id="UP000472580"/>
    </source>
</evidence>
<evidence type="ECO:0000256" key="1">
    <source>
        <dbReference type="SAM" id="MobiDB-lite"/>
    </source>
</evidence>
<organism evidence="2 3">
    <name type="scientific">Parasutterella muris</name>
    <dbReference type="NCBI Taxonomy" id="2565572"/>
    <lineage>
        <taxon>Bacteria</taxon>
        <taxon>Pseudomonadati</taxon>
        <taxon>Pseudomonadota</taxon>
        <taxon>Betaproteobacteria</taxon>
        <taxon>Burkholderiales</taxon>
        <taxon>Sutterellaceae</taxon>
        <taxon>Parasutterella</taxon>
    </lineage>
</organism>
<dbReference type="EMBL" id="WSRP01000037">
    <property type="protein sequence ID" value="MVX57595.1"/>
    <property type="molecule type" value="Genomic_DNA"/>
</dbReference>
<keyword evidence="3" id="KW-1185">Reference proteome</keyword>
<evidence type="ECO:0000313" key="2">
    <source>
        <dbReference type="EMBL" id="MVX57595.1"/>
    </source>
</evidence>
<sequence>MRDKGTNELRITVTDLTDAVLNWKVGINSDMSKNSIICRVLDKWARAVVMKSLRKQDRANLDVHLLKSYGVDPALFRQSAASGSNETAGSGMRRMTLAETGSSAGGCREMPDNAASMPLSPAHRQ</sequence>
<comment type="caution">
    <text evidence="2">The sequence shown here is derived from an EMBL/GenBank/DDBJ whole genome shotgun (WGS) entry which is preliminary data.</text>
</comment>
<name>A0A6L6YIK9_9BURK</name>
<feature type="region of interest" description="Disordered" evidence="1">
    <location>
        <begin position="99"/>
        <end position="125"/>
    </location>
</feature>
<dbReference type="AlphaFoldDB" id="A0A6L6YIK9"/>
<proteinExistence type="predicted"/>
<reference evidence="2 3" key="1">
    <citation type="submission" date="2019-12" db="EMBL/GenBank/DDBJ databases">
        <title>Microbes associate with the intestines of laboratory mice.</title>
        <authorList>
            <person name="Navarre W."/>
            <person name="Wong E."/>
        </authorList>
    </citation>
    <scope>NUCLEOTIDE SEQUENCE [LARGE SCALE GENOMIC DNA]</scope>
    <source>
        <strain evidence="2 3">NM82_D38</strain>
    </source>
</reference>
<protein>
    <submittedName>
        <fullName evidence="2">Uncharacterized protein</fullName>
    </submittedName>
</protein>
<accession>A0A6L6YIK9</accession>
<dbReference type="Proteomes" id="UP000472580">
    <property type="component" value="Unassembled WGS sequence"/>
</dbReference>